<evidence type="ECO:0000256" key="9">
    <source>
        <dbReference type="NCBIfam" id="TIGR00212"/>
    </source>
</evidence>
<keyword evidence="6" id="KW-0808">Transferase</keyword>
<sequence>MKIRIATRKSPLALFQAEYVANQIKQLDQKIKVELIPMSSEGDLTDKPLHQVGGKGLFIKTLESALLNDSADIAVHSLKDVPANLEKNFKIISVCKRAAASDILLTKKGTSFKSMPEGSIIGTSSPRRKAQIKILRPDLSTISVRGNIATRINKLHKNHFDGLIIAKAAMERLNLPFKNTYEFSYQEMLPAATQGFIGIECIASNKDLIKMLGSINSEKDMILAEAERSFVAQLNGSCLSPIAIYCREESNQILISAKALSQNGDKQIFKEIISSHASINEDIKSLAKEFISKGADKLILS</sequence>
<evidence type="ECO:0000259" key="10">
    <source>
        <dbReference type="Pfam" id="PF01379"/>
    </source>
</evidence>
<comment type="similarity">
    <text evidence="3">Belongs to the HMBS family.</text>
</comment>
<evidence type="ECO:0000256" key="2">
    <source>
        <dbReference type="ARBA" id="ARBA00002869"/>
    </source>
</evidence>
<dbReference type="Gene3D" id="3.40.190.10">
    <property type="entry name" value="Periplasmic binding protein-like II"/>
    <property type="match status" value="2"/>
</dbReference>
<protein>
    <recommendedName>
        <fullName evidence="5 9">Hydroxymethylbilane synthase</fullName>
        <ecNumber evidence="5 9">2.5.1.61</ecNumber>
    </recommendedName>
</protein>
<accession>E0XPA4</accession>
<dbReference type="PANTHER" id="PTHR11557:SF0">
    <property type="entry name" value="PORPHOBILINOGEN DEAMINASE"/>
    <property type="match status" value="1"/>
</dbReference>
<dbReference type="Pfam" id="PF01379">
    <property type="entry name" value="Porphobil_deam"/>
    <property type="match status" value="1"/>
</dbReference>
<evidence type="ECO:0000256" key="4">
    <source>
        <dbReference type="ARBA" id="ARBA00011245"/>
    </source>
</evidence>
<dbReference type="PRINTS" id="PR00151">
    <property type="entry name" value="PORPHBDMNASE"/>
</dbReference>
<dbReference type="EMBL" id="GU474833">
    <property type="protein sequence ID" value="ADI16245.1"/>
    <property type="molecule type" value="Genomic_DNA"/>
</dbReference>
<dbReference type="GO" id="GO:0005737">
    <property type="term" value="C:cytoplasm"/>
    <property type="evidence" value="ECO:0007669"/>
    <property type="project" value="UniProtKB-UniRule"/>
</dbReference>
<evidence type="ECO:0000256" key="5">
    <source>
        <dbReference type="ARBA" id="ARBA00012655"/>
    </source>
</evidence>
<comment type="function">
    <text evidence="2">Tetrapolymerization of the monopyrrole PBG into the hydroxymethylbilane pre-uroporphyrinogen in several discrete steps.</text>
</comment>
<dbReference type="NCBIfam" id="TIGR00212">
    <property type="entry name" value="hemC"/>
    <property type="match status" value="1"/>
</dbReference>
<dbReference type="Gene3D" id="3.30.160.40">
    <property type="entry name" value="Porphobilinogen deaminase, C-terminal domain"/>
    <property type="match status" value="1"/>
</dbReference>
<name>E0XPA4_9BACT</name>
<dbReference type="InterPro" id="IPR022417">
    <property type="entry name" value="Porphobilin_deaminase_N"/>
</dbReference>
<dbReference type="EC" id="2.5.1.61" evidence="5 9"/>
<dbReference type="InterPro" id="IPR022418">
    <property type="entry name" value="Porphobilinogen_deaminase_C"/>
</dbReference>
<dbReference type="Pfam" id="PF03900">
    <property type="entry name" value="Porphobil_deamC"/>
    <property type="match status" value="1"/>
</dbReference>
<organism evidence="12">
    <name type="scientific">uncultured bacterium HF0010_16H03</name>
    <dbReference type="NCBI Taxonomy" id="710811"/>
    <lineage>
        <taxon>Bacteria</taxon>
        <taxon>environmental samples</taxon>
    </lineage>
</organism>
<dbReference type="SUPFAM" id="SSF54782">
    <property type="entry name" value="Porphobilinogen deaminase (hydroxymethylbilane synthase), C-terminal domain"/>
    <property type="match status" value="1"/>
</dbReference>
<dbReference type="InterPro" id="IPR000860">
    <property type="entry name" value="HemC"/>
</dbReference>
<evidence type="ECO:0000256" key="8">
    <source>
        <dbReference type="ARBA" id="ARBA00048169"/>
    </source>
</evidence>
<evidence type="ECO:0000313" key="12">
    <source>
        <dbReference type="EMBL" id="ADI16245.1"/>
    </source>
</evidence>
<feature type="domain" description="Porphobilinogen deaminase N-terminal" evidence="10">
    <location>
        <begin position="3"/>
        <end position="208"/>
    </location>
</feature>
<dbReference type="InterPro" id="IPR022419">
    <property type="entry name" value="Porphobilin_deaminase_cofac_BS"/>
</dbReference>
<dbReference type="FunFam" id="3.40.190.10:FF:000005">
    <property type="entry name" value="Porphobilinogen deaminase"/>
    <property type="match status" value="1"/>
</dbReference>
<dbReference type="GO" id="GO:0006783">
    <property type="term" value="P:heme biosynthetic process"/>
    <property type="evidence" value="ECO:0007669"/>
    <property type="project" value="TreeGrafter"/>
</dbReference>
<comment type="cofactor">
    <cofactor evidence="1">
        <name>dipyrromethane</name>
        <dbReference type="ChEBI" id="CHEBI:60342"/>
    </cofactor>
</comment>
<evidence type="ECO:0000259" key="11">
    <source>
        <dbReference type="Pfam" id="PF03900"/>
    </source>
</evidence>
<dbReference type="PIRSF" id="PIRSF001438">
    <property type="entry name" value="4pyrrol_synth_OHMeBilane_synth"/>
    <property type="match status" value="1"/>
</dbReference>
<evidence type="ECO:0000256" key="6">
    <source>
        <dbReference type="ARBA" id="ARBA00022679"/>
    </source>
</evidence>
<dbReference type="PANTHER" id="PTHR11557">
    <property type="entry name" value="PORPHOBILINOGEN DEAMINASE"/>
    <property type="match status" value="1"/>
</dbReference>
<comment type="subunit">
    <text evidence="4">Monomer.</text>
</comment>
<evidence type="ECO:0000256" key="1">
    <source>
        <dbReference type="ARBA" id="ARBA00001916"/>
    </source>
</evidence>
<dbReference type="SUPFAM" id="SSF53850">
    <property type="entry name" value="Periplasmic binding protein-like II"/>
    <property type="match status" value="1"/>
</dbReference>
<dbReference type="InterPro" id="IPR036803">
    <property type="entry name" value="Porphobilinogen_deaminase_C_sf"/>
</dbReference>
<evidence type="ECO:0000256" key="3">
    <source>
        <dbReference type="ARBA" id="ARBA00005638"/>
    </source>
</evidence>
<evidence type="ECO:0000256" key="7">
    <source>
        <dbReference type="ARBA" id="ARBA00023244"/>
    </source>
</evidence>
<dbReference type="GO" id="GO:0004418">
    <property type="term" value="F:hydroxymethylbilane synthase activity"/>
    <property type="evidence" value="ECO:0007669"/>
    <property type="project" value="UniProtKB-UniRule"/>
</dbReference>
<feature type="domain" description="Porphobilinogen deaminase C-terminal" evidence="11">
    <location>
        <begin position="223"/>
        <end position="290"/>
    </location>
</feature>
<dbReference type="PROSITE" id="PS00533">
    <property type="entry name" value="PORPHOBILINOGEN_DEAM"/>
    <property type="match status" value="1"/>
</dbReference>
<proteinExistence type="inferred from homology"/>
<dbReference type="AlphaFoldDB" id="E0XPA4"/>
<reference evidence="12" key="1">
    <citation type="journal article" date="2011" name="Environ. Microbiol.">
        <title>Time-series analyses of Monterey Bay coastal microbial picoplankton using a 'genome proxy' microarray.</title>
        <authorList>
            <person name="Rich V.I."/>
            <person name="Pham V.D."/>
            <person name="Eppley J."/>
            <person name="Shi Y."/>
            <person name="DeLong E.F."/>
        </authorList>
    </citation>
    <scope>NUCLEOTIDE SEQUENCE</scope>
</reference>
<comment type="catalytic activity">
    <reaction evidence="8">
        <text>4 porphobilinogen + H2O = hydroxymethylbilane + 4 NH4(+)</text>
        <dbReference type="Rhea" id="RHEA:13185"/>
        <dbReference type="ChEBI" id="CHEBI:15377"/>
        <dbReference type="ChEBI" id="CHEBI:28938"/>
        <dbReference type="ChEBI" id="CHEBI:57845"/>
        <dbReference type="ChEBI" id="CHEBI:58126"/>
        <dbReference type="EC" id="2.5.1.61"/>
    </reaction>
</comment>
<keyword evidence="7" id="KW-0627">Porphyrin biosynthesis</keyword>